<sequence length="99" mass="10689">MTESPNRTAIQVPDSVTADDRAIELVRLWWSNDEPVMAIKPAFDDPKAYGHMLAIAARNVAHVYNQAKGLDEAETYKLVLAGLNEGLAKAAGSKPASPQ</sequence>
<dbReference type="EMBL" id="NCEB01000008">
    <property type="protein sequence ID" value="OYX34579.1"/>
    <property type="molecule type" value="Genomic_DNA"/>
</dbReference>
<organism evidence="1 2">
    <name type="scientific">Brevundimonas subvibrioides</name>
    <dbReference type="NCBI Taxonomy" id="74313"/>
    <lineage>
        <taxon>Bacteria</taxon>
        <taxon>Pseudomonadati</taxon>
        <taxon>Pseudomonadota</taxon>
        <taxon>Alphaproteobacteria</taxon>
        <taxon>Caulobacterales</taxon>
        <taxon>Caulobacteraceae</taxon>
        <taxon>Brevundimonas</taxon>
    </lineage>
</organism>
<evidence type="ECO:0008006" key="3">
    <source>
        <dbReference type="Google" id="ProtNLM"/>
    </source>
</evidence>
<name>A0A258FR17_9CAUL</name>
<accession>A0A258FR17</accession>
<reference evidence="1 2" key="1">
    <citation type="submission" date="2017-03" db="EMBL/GenBank/DDBJ databases">
        <title>Lifting the veil on microbial sulfur biogeochemistry in mining wastewaters.</title>
        <authorList>
            <person name="Kantor R.S."/>
            <person name="Colenbrander Nelson T."/>
            <person name="Marshall S."/>
            <person name="Bennett D."/>
            <person name="Apte S."/>
            <person name="Camacho D."/>
            <person name="Thomas B.C."/>
            <person name="Warren L.A."/>
            <person name="Banfield J.F."/>
        </authorList>
    </citation>
    <scope>NUCLEOTIDE SEQUENCE [LARGE SCALE GENOMIC DNA]</scope>
    <source>
        <strain evidence="1">32-69-9</strain>
    </source>
</reference>
<evidence type="ECO:0000313" key="1">
    <source>
        <dbReference type="EMBL" id="OYX34579.1"/>
    </source>
</evidence>
<gene>
    <name evidence="1" type="ORF">B7Z01_05295</name>
</gene>
<dbReference type="Proteomes" id="UP000215595">
    <property type="component" value="Unassembled WGS sequence"/>
</dbReference>
<comment type="caution">
    <text evidence="1">The sequence shown here is derived from an EMBL/GenBank/DDBJ whole genome shotgun (WGS) entry which is preliminary data.</text>
</comment>
<proteinExistence type="predicted"/>
<dbReference type="InterPro" id="IPR031796">
    <property type="entry name" value="DUF5076"/>
</dbReference>
<evidence type="ECO:0000313" key="2">
    <source>
        <dbReference type="Proteomes" id="UP000215595"/>
    </source>
</evidence>
<dbReference type="Pfam" id="PF16826">
    <property type="entry name" value="DUF5076"/>
    <property type="match status" value="1"/>
</dbReference>
<dbReference type="AlphaFoldDB" id="A0A258FR17"/>
<protein>
    <recommendedName>
        <fullName evidence="3">DUF5076 domain-containing protein</fullName>
    </recommendedName>
</protein>
<dbReference type="Gene3D" id="3.30.2370.10">
    <property type="entry name" value="putative pyruvate dehydrogenase"/>
    <property type="match status" value="1"/>
</dbReference>